<name>A0AA96WNF5_LEPBY</name>
<gene>
    <name evidence="4" type="ORF">Q2T42_15965</name>
</gene>
<dbReference type="PANTHER" id="PTHR44591:SF23">
    <property type="entry name" value="CHEY SUBFAMILY"/>
    <property type="match status" value="1"/>
</dbReference>
<dbReference type="GO" id="GO:0000160">
    <property type="term" value="P:phosphorelay signal transduction system"/>
    <property type="evidence" value="ECO:0007669"/>
    <property type="project" value="InterPro"/>
</dbReference>
<evidence type="ECO:0000313" key="4">
    <source>
        <dbReference type="EMBL" id="WNZ43351.1"/>
    </source>
</evidence>
<dbReference type="Pfam" id="PF00072">
    <property type="entry name" value="Response_reg"/>
    <property type="match status" value="1"/>
</dbReference>
<dbReference type="AlphaFoldDB" id="A0AA96WNF5"/>
<dbReference type="InterPro" id="IPR001789">
    <property type="entry name" value="Sig_transdc_resp-reg_receiver"/>
</dbReference>
<dbReference type="PANTHER" id="PTHR44591">
    <property type="entry name" value="STRESS RESPONSE REGULATOR PROTEIN 1"/>
    <property type="match status" value="1"/>
</dbReference>
<protein>
    <submittedName>
        <fullName evidence="4">Response regulator</fullName>
    </submittedName>
</protein>
<feature type="modified residue" description="4-aspartylphosphate" evidence="2">
    <location>
        <position position="67"/>
    </location>
</feature>
<dbReference type="InterPro" id="IPR050595">
    <property type="entry name" value="Bact_response_regulator"/>
</dbReference>
<dbReference type="SUPFAM" id="SSF52172">
    <property type="entry name" value="CheY-like"/>
    <property type="match status" value="1"/>
</dbReference>
<evidence type="ECO:0000259" key="3">
    <source>
        <dbReference type="PROSITE" id="PS50110"/>
    </source>
</evidence>
<dbReference type="PROSITE" id="PS50110">
    <property type="entry name" value="RESPONSE_REGULATORY"/>
    <property type="match status" value="1"/>
</dbReference>
<dbReference type="EMBL" id="CP130144">
    <property type="protein sequence ID" value="WNZ43351.1"/>
    <property type="molecule type" value="Genomic_DNA"/>
</dbReference>
<dbReference type="InterPro" id="IPR011006">
    <property type="entry name" value="CheY-like_superfamily"/>
</dbReference>
<dbReference type="RefSeq" id="WP_287457000.1">
    <property type="nucleotide sequence ID" value="NZ_CP130144.1"/>
</dbReference>
<feature type="domain" description="Response regulatory" evidence="3">
    <location>
        <begin position="7"/>
        <end position="132"/>
    </location>
</feature>
<proteinExistence type="predicted"/>
<reference evidence="4" key="2">
    <citation type="submission" date="2023-07" db="EMBL/GenBank/DDBJ databases">
        <authorList>
            <person name="Bai X.-H."/>
            <person name="Wang H.-H."/>
            <person name="Wang J."/>
            <person name="Ma M.-Y."/>
            <person name="Hu H.-H."/>
            <person name="Song Z.-L."/>
            <person name="Ma H.-G."/>
            <person name="Fan Y."/>
            <person name="Du C.-Y."/>
            <person name="Xu J.-C."/>
        </authorList>
    </citation>
    <scope>NUCLEOTIDE SEQUENCE</scope>
    <source>
        <strain evidence="4">CZ1</strain>
    </source>
</reference>
<reference evidence="4" key="1">
    <citation type="journal article" date="2023" name="Plants (Basel)">
        <title>Genomic Analysis of Leptolyngbya boryana CZ1 Reveals Efficient Carbon Fixation Modules.</title>
        <authorList>
            <person name="Bai X."/>
            <person name="Wang H."/>
            <person name="Cheng W."/>
            <person name="Wang J."/>
            <person name="Ma M."/>
            <person name="Hu H."/>
            <person name="Song Z."/>
            <person name="Ma H."/>
            <person name="Fan Y."/>
            <person name="Du C."/>
            <person name="Xu J."/>
        </authorList>
    </citation>
    <scope>NUCLEOTIDE SEQUENCE</scope>
    <source>
        <strain evidence="4">CZ1</strain>
    </source>
</reference>
<evidence type="ECO:0000256" key="2">
    <source>
        <dbReference type="PROSITE-ProRule" id="PRU00169"/>
    </source>
</evidence>
<sequence length="147" mass="16544">MDEQSTQILLVEDNLADAELIRRLFARVGQRNWQMVHVETLAEGIEVCYEFTELMKGNRSFDVVLLDLSLPDAEGLEAIQAFQSALPEIPIVVLTGLGDEDLASQAIRAGAQNYLVKDETTIQQLMRAILSARNRTDVNPRYRDSHD</sequence>
<keyword evidence="1 2" id="KW-0597">Phosphoprotein</keyword>
<dbReference type="CDD" id="cd00156">
    <property type="entry name" value="REC"/>
    <property type="match status" value="1"/>
</dbReference>
<evidence type="ECO:0000256" key="1">
    <source>
        <dbReference type="ARBA" id="ARBA00022553"/>
    </source>
</evidence>
<dbReference type="SMART" id="SM00448">
    <property type="entry name" value="REC"/>
    <property type="match status" value="1"/>
</dbReference>
<dbReference type="Gene3D" id="3.40.50.2300">
    <property type="match status" value="1"/>
</dbReference>
<accession>A0AA96WNF5</accession>
<organism evidence="4">
    <name type="scientific">Leptolyngbya boryana CZ1</name>
    <dbReference type="NCBI Taxonomy" id="3060204"/>
    <lineage>
        <taxon>Bacteria</taxon>
        <taxon>Bacillati</taxon>
        <taxon>Cyanobacteriota</taxon>
        <taxon>Cyanophyceae</taxon>
        <taxon>Leptolyngbyales</taxon>
        <taxon>Leptolyngbyaceae</taxon>
        <taxon>Leptolyngbya group</taxon>
        <taxon>Leptolyngbya</taxon>
    </lineage>
</organism>